<comment type="caution">
    <text evidence="2">The sequence shown here is derived from an EMBL/GenBank/DDBJ whole genome shotgun (WGS) entry which is preliminary data.</text>
</comment>
<keyword evidence="1" id="KW-0732">Signal</keyword>
<dbReference type="SUPFAM" id="SSF52833">
    <property type="entry name" value="Thioredoxin-like"/>
    <property type="match status" value="1"/>
</dbReference>
<dbReference type="InterPro" id="IPR036249">
    <property type="entry name" value="Thioredoxin-like_sf"/>
</dbReference>
<accession>A0A4V2F1L9</accession>
<name>A0A4V2F1L9_9BACT</name>
<evidence type="ECO:0000256" key="1">
    <source>
        <dbReference type="SAM" id="SignalP"/>
    </source>
</evidence>
<evidence type="ECO:0000313" key="2">
    <source>
        <dbReference type="EMBL" id="RZS74236.1"/>
    </source>
</evidence>
<dbReference type="RefSeq" id="WP_130538712.1">
    <property type="nucleotide sequence ID" value="NZ_CP042431.1"/>
</dbReference>
<organism evidence="2 3">
    <name type="scientific">Pseudobacter ginsenosidimutans</name>
    <dbReference type="NCBI Taxonomy" id="661488"/>
    <lineage>
        <taxon>Bacteria</taxon>
        <taxon>Pseudomonadati</taxon>
        <taxon>Bacteroidota</taxon>
        <taxon>Chitinophagia</taxon>
        <taxon>Chitinophagales</taxon>
        <taxon>Chitinophagaceae</taxon>
        <taxon>Pseudobacter</taxon>
    </lineage>
</organism>
<dbReference type="PROSITE" id="PS51257">
    <property type="entry name" value="PROKAR_LIPOPROTEIN"/>
    <property type="match status" value="1"/>
</dbReference>
<dbReference type="InterPro" id="IPR010634">
    <property type="entry name" value="DUF1223"/>
</dbReference>
<keyword evidence="3" id="KW-1185">Reference proteome</keyword>
<dbReference type="AlphaFoldDB" id="A0A4V2F1L9"/>
<gene>
    <name evidence="2" type="ORF">EV199_0080</name>
</gene>
<evidence type="ECO:0008006" key="4">
    <source>
        <dbReference type="Google" id="ProtNLM"/>
    </source>
</evidence>
<dbReference type="PANTHER" id="PTHR36057:SF1">
    <property type="entry name" value="LIPOPROTEIN LIPID ATTACHMENT SITE-LIKE PROTEIN, PUTATIVE (DUF1223)-RELATED"/>
    <property type="match status" value="1"/>
</dbReference>
<evidence type="ECO:0000313" key="3">
    <source>
        <dbReference type="Proteomes" id="UP000293874"/>
    </source>
</evidence>
<reference evidence="2 3" key="1">
    <citation type="submission" date="2019-02" db="EMBL/GenBank/DDBJ databases">
        <title>Genomic Encyclopedia of Type Strains, Phase IV (KMG-IV): sequencing the most valuable type-strain genomes for metagenomic binning, comparative biology and taxonomic classification.</title>
        <authorList>
            <person name="Goeker M."/>
        </authorList>
    </citation>
    <scope>NUCLEOTIDE SEQUENCE [LARGE SCALE GENOMIC DNA]</scope>
    <source>
        <strain evidence="2 3">DSM 18116</strain>
    </source>
</reference>
<sequence length="257" mass="28271">MEFTKQNRIAKTVALSFVLGIASCTQAQNSNPSDSAPGKAFAVVELFTSEGCSSCPPADKLIEQLQEENPNAPLYILAYHVDYWDHQGWKDRFSNRAYSSRQQQYVNWLNLTSLYTPQIVVNGQSENTGSDEGATVQAINNALSHHSQGNISLSTSKKNDVLEVSYQFNGDPKGNSILLALVQKKAESNVTAGENTGRRLPHVQIVRALQAEDTRSQHSLQIKTPDGYKPEGYELIAFVQNKKTGKIIAAAKSDLDQ</sequence>
<dbReference type="Pfam" id="PF06764">
    <property type="entry name" value="DUF1223"/>
    <property type="match status" value="1"/>
</dbReference>
<dbReference type="PANTHER" id="PTHR36057">
    <property type="match status" value="1"/>
</dbReference>
<feature type="signal peptide" evidence="1">
    <location>
        <begin position="1"/>
        <end position="27"/>
    </location>
</feature>
<protein>
    <recommendedName>
        <fullName evidence="4">DUF1223 domain-containing protein</fullName>
    </recommendedName>
</protein>
<dbReference type="EMBL" id="SGXA01000001">
    <property type="protein sequence ID" value="RZS74236.1"/>
    <property type="molecule type" value="Genomic_DNA"/>
</dbReference>
<dbReference type="Proteomes" id="UP000293874">
    <property type="component" value="Unassembled WGS sequence"/>
</dbReference>
<dbReference type="OrthoDB" id="9808254at2"/>
<feature type="chain" id="PRO_5020840311" description="DUF1223 domain-containing protein" evidence="1">
    <location>
        <begin position="28"/>
        <end position="257"/>
    </location>
</feature>
<proteinExistence type="predicted"/>